<evidence type="ECO:0000259" key="4">
    <source>
        <dbReference type="Pfam" id="PF17482"/>
    </source>
</evidence>
<dbReference type="InterPro" id="IPR020287">
    <property type="entry name" value="Tail_sheath_C"/>
</dbReference>
<dbReference type="EMBL" id="CP058561">
    <property type="protein sequence ID" value="QUH29642.1"/>
    <property type="molecule type" value="Genomic_DNA"/>
</dbReference>
<reference evidence="6 7" key="1">
    <citation type="submission" date="2020-07" db="EMBL/GenBank/DDBJ databases">
        <title>Vallitalea guaymasensis genome.</title>
        <authorList>
            <person name="Postec A."/>
        </authorList>
    </citation>
    <scope>NUCLEOTIDE SEQUENCE [LARGE SCALE GENOMIC DNA]</scope>
    <source>
        <strain evidence="6 7">Ra1766G1</strain>
    </source>
</reference>
<feature type="domain" description="Tail sheath protein subtilisin-like" evidence="2">
    <location>
        <begin position="178"/>
        <end position="327"/>
    </location>
</feature>
<comment type="similarity">
    <text evidence="1">Belongs to the myoviridae tail sheath protein family.</text>
</comment>
<dbReference type="InterPro" id="IPR035326">
    <property type="entry name" value="Beta_sandwich_Seath"/>
</dbReference>
<dbReference type="Gene3D" id="2.60.40.4290">
    <property type="match status" value="1"/>
</dbReference>
<evidence type="ECO:0000313" key="6">
    <source>
        <dbReference type="EMBL" id="QUH29642.1"/>
    </source>
</evidence>
<proteinExistence type="inferred from homology"/>
<feature type="domain" description="Phage tail sheath protein-like beta-sandwich" evidence="3">
    <location>
        <begin position="91"/>
        <end position="177"/>
    </location>
</feature>
<dbReference type="Pfam" id="PF17481">
    <property type="entry name" value="Phage_sheath_domII"/>
    <property type="match status" value="1"/>
</dbReference>
<evidence type="ECO:0000259" key="5">
    <source>
        <dbReference type="Pfam" id="PF22671"/>
    </source>
</evidence>
<dbReference type="Gene3D" id="3.30.1490.360">
    <property type="match status" value="1"/>
</dbReference>
<evidence type="ECO:0000259" key="2">
    <source>
        <dbReference type="Pfam" id="PF04984"/>
    </source>
</evidence>
<feature type="domain" description="Tail sheath protein C-terminal" evidence="4">
    <location>
        <begin position="334"/>
        <end position="436"/>
    </location>
</feature>
<name>A0A8J8MB18_9FIRM</name>
<feature type="domain" description="Tail sheath protein Gp18-like" evidence="5">
    <location>
        <begin position="31"/>
        <end position="86"/>
    </location>
</feature>
<dbReference type="Gene3D" id="3.40.50.11790">
    <property type="match status" value="1"/>
</dbReference>
<dbReference type="RefSeq" id="WP_212693660.1">
    <property type="nucleotide sequence ID" value="NZ_CP058561.1"/>
</dbReference>
<dbReference type="Pfam" id="PF22671">
    <property type="entry name" value="Gp18_domIII_N"/>
    <property type="match status" value="1"/>
</dbReference>
<evidence type="ECO:0000256" key="1">
    <source>
        <dbReference type="ARBA" id="ARBA00008005"/>
    </source>
</evidence>
<accession>A0A8J8MB18</accession>
<dbReference type="Gene3D" id="3.30.360.90">
    <property type="match status" value="1"/>
</dbReference>
<dbReference type="Proteomes" id="UP000677305">
    <property type="component" value="Chromosome"/>
</dbReference>
<dbReference type="AlphaFoldDB" id="A0A8J8MB18"/>
<sequence length="436" mass="48258">MGGTWTTQNKVRPGVYINFQQTSMETDELHRGIITMPLNLDFGPEQEVIEVTQNTDTLPILGEELYNLVPIREGLKRAEKVLVYRLNTMADGSKAAVTEGNLTATAKYTGTKGNDLKITIEAEGENFNVKTFIGTKLVDLQQGVKTVQDLQDNEFVVFTGSDSLTATAGVSLTGGTNGTVASENYTAYREAIEVYYFNTCALYDVTDIGIKDAFKQWIKRLRDDEGNKVVLVAESYSNANYEGIISVKNGVVLEDGTTLEAKKATAWVAGATAAANTNKSLTYDFYDGAVDVDKKYNYSAIESSINDGEFLFTGYDGKARVEYDINTLHTYTKDKGRMFRKNRVIRTLDAINNDITKVGNEYFIGKISNNEDGRNLLKNEIIKCLQKYQNNDSITNLDTGKDVQVLASTDTDVVVVRIAAQPVDGMEKLYMTVEVK</sequence>
<dbReference type="Gene3D" id="3.30.1370.220">
    <property type="match status" value="1"/>
</dbReference>
<dbReference type="InterPro" id="IPR054564">
    <property type="entry name" value="Gp18_domIII_N"/>
</dbReference>
<dbReference type="InterPro" id="IPR035089">
    <property type="entry name" value="Phage_sheath_subtilisin"/>
</dbReference>
<organism evidence="6 7">
    <name type="scientific">Vallitalea guaymasensis</name>
    <dbReference type="NCBI Taxonomy" id="1185412"/>
    <lineage>
        <taxon>Bacteria</taxon>
        <taxon>Bacillati</taxon>
        <taxon>Bacillota</taxon>
        <taxon>Clostridia</taxon>
        <taxon>Lachnospirales</taxon>
        <taxon>Vallitaleaceae</taxon>
        <taxon>Vallitalea</taxon>
    </lineage>
</organism>
<dbReference type="Pfam" id="PF17482">
    <property type="entry name" value="Phage_sheath_1C"/>
    <property type="match status" value="1"/>
</dbReference>
<evidence type="ECO:0000259" key="3">
    <source>
        <dbReference type="Pfam" id="PF17481"/>
    </source>
</evidence>
<dbReference type="KEGG" id="vgu:HYG85_12285"/>
<gene>
    <name evidence="6" type="ORF">HYG85_12285</name>
</gene>
<evidence type="ECO:0000313" key="7">
    <source>
        <dbReference type="Proteomes" id="UP000677305"/>
    </source>
</evidence>
<protein>
    <submittedName>
        <fullName evidence="6">Phage tail sheath subtilisin-like domain-containing protein</fullName>
    </submittedName>
</protein>
<keyword evidence="7" id="KW-1185">Reference proteome</keyword>
<dbReference type="Pfam" id="PF04984">
    <property type="entry name" value="Phage_sheath_1"/>
    <property type="match status" value="1"/>
</dbReference>